<organism evidence="4 5">
    <name type="scientific">Tectimicrobiota bacterium</name>
    <dbReference type="NCBI Taxonomy" id="2528274"/>
    <lineage>
        <taxon>Bacteria</taxon>
        <taxon>Pseudomonadati</taxon>
        <taxon>Nitrospinota/Tectimicrobiota group</taxon>
        <taxon>Candidatus Tectimicrobiota</taxon>
    </lineage>
</organism>
<feature type="active site" description="Proton acceptor" evidence="2">
    <location>
        <position position="131"/>
    </location>
</feature>
<keyword evidence="1 2" id="KW-0378">Hydrolase</keyword>
<evidence type="ECO:0000256" key="2">
    <source>
        <dbReference type="HAMAP-Rule" id="MF_01940"/>
    </source>
</evidence>
<dbReference type="Pfam" id="PF02834">
    <property type="entry name" value="LigT_PEase"/>
    <property type="match status" value="2"/>
</dbReference>
<dbReference type="InterPro" id="IPR004175">
    <property type="entry name" value="RNA_CPDase"/>
</dbReference>
<dbReference type="Proteomes" id="UP000741360">
    <property type="component" value="Unassembled WGS sequence"/>
</dbReference>
<reference evidence="4" key="1">
    <citation type="submission" date="2020-07" db="EMBL/GenBank/DDBJ databases">
        <title>Huge and variable diversity of episymbiotic CPR bacteria and DPANN archaea in groundwater ecosystems.</title>
        <authorList>
            <person name="He C.Y."/>
            <person name="Keren R."/>
            <person name="Whittaker M."/>
            <person name="Farag I.F."/>
            <person name="Doudna J."/>
            <person name="Cate J.H.D."/>
            <person name="Banfield J.F."/>
        </authorList>
    </citation>
    <scope>NUCLEOTIDE SEQUENCE</scope>
    <source>
        <strain evidence="4">NC_groundwater_717_Ag_S-0.2um_59_8</strain>
    </source>
</reference>
<comment type="function">
    <text evidence="2">Hydrolyzes RNA 2',3'-cyclic phosphodiester to an RNA 2'-phosphomonoester.</text>
</comment>
<dbReference type="GO" id="GO:0008664">
    <property type="term" value="F:RNA 2',3'-cyclic 3'-phosphodiesterase activity"/>
    <property type="evidence" value="ECO:0007669"/>
    <property type="project" value="UniProtKB-EC"/>
</dbReference>
<evidence type="ECO:0000256" key="1">
    <source>
        <dbReference type="ARBA" id="ARBA00022801"/>
    </source>
</evidence>
<dbReference type="SUPFAM" id="SSF55144">
    <property type="entry name" value="LigT-like"/>
    <property type="match status" value="1"/>
</dbReference>
<dbReference type="HAMAP" id="MF_01940">
    <property type="entry name" value="RNA_CPDase"/>
    <property type="match status" value="1"/>
</dbReference>
<dbReference type="PANTHER" id="PTHR35561">
    <property type="entry name" value="RNA 2',3'-CYCLIC PHOSPHODIESTERASE"/>
    <property type="match status" value="1"/>
</dbReference>
<feature type="active site" description="Proton donor" evidence="2">
    <location>
        <position position="44"/>
    </location>
</feature>
<accession>A0A932M1I1</accession>
<evidence type="ECO:0000259" key="3">
    <source>
        <dbReference type="Pfam" id="PF02834"/>
    </source>
</evidence>
<dbReference type="NCBIfam" id="TIGR02258">
    <property type="entry name" value="2_5_ligase"/>
    <property type="match status" value="1"/>
</dbReference>
<dbReference type="InterPro" id="IPR009097">
    <property type="entry name" value="Cyclic_Pdiesterase"/>
</dbReference>
<feature type="domain" description="Phosphoesterase HXTX" evidence="3">
    <location>
        <begin position="99"/>
        <end position="176"/>
    </location>
</feature>
<dbReference type="GO" id="GO:0004113">
    <property type="term" value="F:2',3'-cyclic-nucleotide 3'-phosphodiesterase activity"/>
    <property type="evidence" value="ECO:0007669"/>
    <property type="project" value="InterPro"/>
</dbReference>
<dbReference type="EMBL" id="JACPSX010000261">
    <property type="protein sequence ID" value="MBI3016073.1"/>
    <property type="molecule type" value="Genomic_DNA"/>
</dbReference>
<dbReference type="Gene3D" id="3.90.1140.10">
    <property type="entry name" value="Cyclic phosphodiesterase"/>
    <property type="match status" value="1"/>
</dbReference>
<feature type="domain" description="Phosphoesterase HXTX" evidence="3">
    <location>
        <begin position="12"/>
        <end position="95"/>
    </location>
</feature>
<sequence length="193" mass="21754">MSPILRTFVAINIPAHIRQELGRVQDLFRHADIAVRWIRPEGLHVTLKFLGEVEEERIPEIRGVMVEAARGASPFTLEITEVDAFPNARYPRIIWIGLEDASGELQRLQVKLEKGFRKLGFEPEERDYTPHLTMGRVAVSRGRGQLIRLLHTEKRRHGGIFEVSAVDLMRSTLKPTGAEYSLLESVPLGGPGS</sequence>
<feature type="short sequence motif" description="HXTX 2" evidence="2">
    <location>
        <begin position="131"/>
        <end position="134"/>
    </location>
</feature>
<feature type="short sequence motif" description="HXTX 1" evidence="2">
    <location>
        <begin position="44"/>
        <end position="47"/>
    </location>
</feature>
<gene>
    <name evidence="4" type="primary">thpR</name>
    <name evidence="4" type="ORF">HYY65_13670</name>
</gene>
<dbReference type="InterPro" id="IPR014051">
    <property type="entry name" value="Phosphoesterase_HXTX"/>
</dbReference>
<dbReference type="AlphaFoldDB" id="A0A932M1I1"/>
<comment type="caution">
    <text evidence="4">The sequence shown here is derived from an EMBL/GenBank/DDBJ whole genome shotgun (WGS) entry which is preliminary data.</text>
</comment>
<name>A0A932M1I1_UNCTE</name>
<evidence type="ECO:0000313" key="5">
    <source>
        <dbReference type="Proteomes" id="UP000741360"/>
    </source>
</evidence>
<comment type="catalytic activity">
    <reaction evidence="2">
        <text>a 3'-end 2',3'-cyclophospho-ribonucleotide-RNA + H2O = a 3'-end 2'-phospho-ribonucleotide-RNA + H(+)</text>
        <dbReference type="Rhea" id="RHEA:11828"/>
        <dbReference type="Rhea" id="RHEA-COMP:10464"/>
        <dbReference type="Rhea" id="RHEA-COMP:17353"/>
        <dbReference type="ChEBI" id="CHEBI:15377"/>
        <dbReference type="ChEBI" id="CHEBI:15378"/>
        <dbReference type="ChEBI" id="CHEBI:83064"/>
        <dbReference type="ChEBI" id="CHEBI:173113"/>
        <dbReference type="EC" id="3.1.4.58"/>
    </reaction>
</comment>
<dbReference type="PANTHER" id="PTHR35561:SF1">
    <property type="entry name" value="RNA 2',3'-CYCLIC PHOSPHODIESTERASE"/>
    <property type="match status" value="1"/>
</dbReference>
<evidence type="ECO:0000313" key="4">
    <source>
        <dbReference type="EMBL" id="MBI3016073.1"/>
    </source>
</evidence>
<dbReference type="EC" id="3.1.4.58" evidence="2"/>
<comment type="similarity">
    <text evidence="2">Belongs to the 2H phosphoesterase superfamily. ThpR family.</text>
</comment>
<protein>
    <recommendedName>
        <fullName evidence="2">RNA 2',3'-cyclic phosphodiesterase</fullName>
        <shortName evidence="2">RNA 2',3'-CPDase</shortName>
        <ecNumber evidence="2">3.1.4.58</ecNumber>
    </recommendedName>
</protein>
<proteinExistence type="inferred from homology"/>